<dbReference type="InterPro" id="IPR000719">
    <property type="entry name" value="Prot_kinase_dom"/>
</dbReference>
<dbReference type="SMART" id="SM00220">
    <property type="entry name" value="S_TKc"/>
    <property type="match status" value="1"/>
</dbReference>
<protein>
    <recommendedName>
        <fullName evidence="2">Protein kinase domain-containing protein</fullName>
    </recommendedName>
</protein>
<dbReference type="PANTHER" id="PTHR24359">
    <property type="entry name" value="SERINE/THREONINE-PROTEIN KINASE SBK1"/>
    <property type="match status" value="1"/>
</dbReference>
<proteinExistence type="predicted"/>
<sequence>MSARDASVQWARPRDRPVSISTNDEVLSPEVSTHRSLHHRTRSSTSALPRPVTQRRLPTDDEPSVSSPNYNLSKIPFRTIGDNTPKSHIHRHSHGDRRDRFESLEAQHSRRGSHQEDRLVRSRIRLPTPESVLELTHGGSSILPCVHGLETSHSYNGKAHSCSNCNSQSADNFNEAIAEPDILDTPSNLSAAFTDRSYTPFLGVPDDVGHNSPLVLSVISDAGDQQQKHQKRSSARDSSFHSDFTLEESLDSLPSEHELQERILAARQQTQNNEGQLKRFIPKEKLCEVVNPESVARELLKKLPPLHSSDTIKAYAKDICRETKIVRRDKTLIKSYLKIFALLVLVDAVPSILLFLEDEKDGDDVSDLELPLTLVEGTGGLYRHGDPRKKPLKCFKHRIWSPFKLESFQEKQWWMLAPFFSRGLDGSVKHYILQDEHVLPFLPPTLSHQRTDTITHRIGGYGKVSMVQIHNEHHNFQDATLHNRGFAVKQQLYDEHRAAYKKEIAILKRFTEEQSHKHVVSLLASYEQFRKFHLIFYRAEGDLFEYWKHIQQAPRYSYENVLWVAEQCAGLTDALSKLHRHLSIPKVVNAPMKQQKERTIDHAAQKQPNKRVNFLVGPRTDSWGNDGIKERPPSPIVPCDNRLAGGEIHRKTLHRSQTEASIKPMRYGRHGDINPGNILWYNDVPGGKGTLRGTLKITDFGQAELNSSLSRTKRQSVAMTLTYRPPECDMQPRVIRQSYDIWCLGCVFLEFVTWTLGGSELLNKFIIRRWTPDVLLQNNSRTDIFFKLVRHKDSHELEAIIKPEVTQFINTLHELPNCTEYFHELLVMIQNDMLVVESNQRRSCASIWTRLNNMHEKCQTDKDYAMTTNPWCLWKQAASSRGLYKRSEEEVRTVGNPPPSRIPRRKAD</sequence>
<dbReference type="PANTHER" id="PTHR24359:SF37">
    <property type="entry name" value="PROTEIN KINASE DOMAIN-CONTAINING PROTEIN"/>
    <property type="match status" value="1"/>
</dbReference>
<reference evidence="3" key="1">
    <citation type="journal article" date="2020" name="Stud. Mycol.">
        <title>101 Dothideomycetes genomes: a test case for predicting lifestyles and emergence of pathogens.</title>
        <authorList>
            <person name="Haridas S."/>
            <person name="Albert R."/>
            <person name="Binder M."/>
            <person name="Bloem J."/>
            <person name="Labutti K."/>
            <person name="Salamov A."/>
            <person name="Andreopoulos B."/>
            <person name="Baker S."/>
            <person name="Barry K."/>
            <person name="Bills G."/>
            <person name="Bluhm B."/>
            <person name="Cannon C."/>
            <person name="Castanera R."/>
            <person name="Culley D."/>
            <person name="Daum C."/>
            <person name="Ezra D."/>
            <person name="Gonzalez J."/>
            <person name="Henrissat B."/>
            <person name="Kuo A."/>
            <person name="Liang C."/>
            <person name="Lipzen A."/>
            <person name="Lutzoni F."/>
            <person name="Magnuson J."/>
            <person name="Mondo S."/>
            <person name="Nolan M."/>
            <person name="Ohm R."/>
            <person name="Pangilinan J."/>
            <person name="Park H.-J."/>
            <person name="Ramirez L."/>
            <person name="Alfaro M."/>
            <person name="Sun H."/>
            <person name="Tritt A."/>
            <person name="Yoshinaga Y."/>
            <person name="Zwiers L.-H."/>
            <person name="Turgeon B."/>
            <person name="Goodwin S."/>
            <person name="Spatafora J."/>
            <person name="Crous P."/>
            <person name="Grigoriev I."/>
        </authorList>
    </citation>
    <scope>NUCLEOTIDE SEQUENCE</scope>
    <source>
        <strain evidence="3">CBS 279.74</strain>
    </source>
</reference>
<dbReference type="PROSITE" id="PS50011">
    <property type="entry name" value="PROTEIN_KINASE_DOM"/>
    <property type="match status" value="1"/>
</dbReference>
<keyword evidence="4" id="KW-1185">Reference proteome</keyword>
<evidence type="ECO:0000259" key="2">
    <source>
        <dbReference type="PROSITE" id="PS50011"/>
    </source>
</evidence>
<gene>
    <name evidence="3" type="ORF">K504DRAFT_394598</name>
</gene>
<feature type="region of interest" description="Disordered" evidence="1">
    <location>
        <begin position="222"/>
        <end position="241"/>
    </location>
</feature>
<feature type="region of interest" description="Disordered" evidence="1">
    <location>
        <begin position="1"/>
        <end position="98"/>
    </location>
</feature>
<evidence type="ECO:0000313" key="3">
    <source>
        <dbReference type="EMBL" id="KAF2714314.1"/>
    </source>
</evidence>
<name>A0A6G1KN88_9PLEO</name>
<organism evidence="3 4">
    <name type="scientific">Pleomassaria siparia CBS 279.74</name>
    <dbReference type="NCBI Taxonomy" id="1314801"/>
    <lineage>
        <taxon>Eukaryota</taxon>
        <taxon>Fungi</taxon>
        <taxon>Dikarya</taxon>
        <taxon>Ascomycota</taxon>
        <taxon>Pezizomycotina</taxon>
        <taxon>Dothideomycetes</taxon>
        <taxon>Pleosporomycetidae</taxon>
        <taxon>Pleosporales</taxon>
        <taxon>Pleomassariaceae</taxon>
        <taxon>Pleomassaria</taxon>
    </lineage>
</organism>
<dbReference type="InterPro" id="IPR011009">
    <property type="entry name" value="Kinase-like_dom_sf"/>
</dbReference>
<dbReference type="GO" id="GO:0004674">
    <property type="term" value="F:protein serine/threonine kinase activity"/>
    <property type="evidence" value="ECO:0007669"/>
    <property type="project" value="TreeGrafter"/>
</dbReference>
<dbReference type="EMBL" id="MU005764">
    <property type="protein sequence ID" value="KAF2714314.1"/>
    <property type="molecule type" value="Genomic_DNA"/>
</dbReference>
<accession>A0A6G1KN88</accession>
<dbReference type="Proteomes" id="UP000799428">
    <property type="component" value="Unassembled WGS sequence"/>
</dbReference>
<dbReference type="Pfam" id="PF00069">
    <property type="entry name" value="Pkinase"/>
    <property type="match status" value="1"/>
</dbReference>
<evidence type="ECO:0000256" key="1">
    <source>
        <dbReference type="SAM" id="MobiDB-lite"/>
    </source>
</evidence>
<dbReference type="SUPFAM" id="SSF56112">
    <property type="entry name" value="Protein kinase-like (PK-like)"/>
    <property type="match status" value="2"/>
</dbReference>
<dbReference type="GO" id="GO:0005524">
    <property type="term" value="F:ATP binding"/>
    <property type="evidence" value="ECO:0007669"/>
    <property type="project" value="InterPro"/>
</dbReference>
<evidence type="ECO:0000313" key="4">
    <source>
        <dbReference type="Proteomes" id="UP000799428"/>
    </source>
</evidence>
<dbReference type="AlphaFoldDB" id="A0A6G1KN88"/>
<dbReference type="OrthoDB" id="1046782at2759"/>
<feature type="region of interest" description="Disordered" evidence="1">
    <location>
        <begin position="883"/>
        <end position="908"/>
    </location>
</feature>
<dbReference type="Gene3D" id="1.10.510.10">
    <property type="entry name" value="Transferase(Phosphotransferase) domain 1"/>
    <property type="match status" value="2"/>
</dbReference>
<feature type="domain" description="Protein kinase" evidence="2">
    <location>
        <begin position="450"/>
        <end position="858"/>
    </location>
</feature>